<dbReference type="InterPro" id="IPR011051">
    <property type="entry name" value="RmlC_Cupin_sf"/>
</dbReference>
<dbReference type="OrthoDB" id="6605218at2759"/>
<reference evidence="1" key="1">
    <citation type="submission" date="2013-11" db="EMBL/GenBank/DDBJ databases">
        <title>Genome sequence of the fusiform rust pathogen reveals effectors for host alternation and coevolution with pine.</title>
        <authorList>
            <consortium name="DOE Joint Genome Institute"/>
            <person name="Smith K."/>
            <person name="Pendleton A."/>
            <person name="Kubisiak T."/>
            <person name="Anderson C."/>
            <person name="Salamov A."/>
            <person name="Aerts A."/>
            <person name="Riley R."/>
            <person name="Clum A."/>
            <person name="Lindquist E."/>
            <person name="Ence D."/>
            <person name="Campbell M."/>
            <person name="Kronenberg Z."/>
            <person name="Feau N."/>
            <person name="Dhillon B."/>
            <person name="Hamelin R."/>
            <person name="Burleigh J."/>
            <person name="Smith J."/>
            <person name="Yandell M."/>
            <person name="Nelson C."/>
            <person name="Grigoriev I."/>
            <person name="Davis J."/>
        </authorList>
    </citation>
    <scope>NUCLEOTIDE SEQUENCE</scope>
    <source>
        <strain evidence="1">G11</strain>
    </source>
</reference>
<proteinExistence type="predicted"/>
<evidence type="ECO:0000313" key="2">
    <source>
        <dbReference type="Proteomes" id="UP000886653"/>
    </source>
</evidence>
<name>A0A9P6NDS8_9BASI</name>
<protein>
    <recommendedName>
        <fullName evidence="3">Mannose-6-phosphate isomerase</fullName>
    </recommendedName>
</protein>
<organism evidence="1 2">
    <name type="scientific">Cronartium quercuum f. sp. fusiforme G11</name>
    <dbReference type="NCBI Taxonomy" id="708437"/>
    <lineage>
        <taxon>Eukaryota</taxon>
        <taxon>Fungi</taxon>
        <taxon>Dikarya</taxon>
        <taxon>Basidiomycota</taxon>
        <taxon>Pucciniomycotina</taxon>
        <taxon>Pucciniomycetes</taxon>
        <taxon>Pucciniales</taxon>
        <taxon>Coleosporiaceae</taxon>
        <taxon>Cronartium</taxon>
    </lineage>
</organism>
<keyword evidence="2" id="KW-1185">Reference proteome</keyword>
<dbReference type="AlphaFoldDB" id="A0A9P6NDS8"/>
<evidence type="ECO:0008006" key="3">
    <source>
        <dbReference type="Google" id="ProtNLM"/>
    </source>
</evidence>
<sequence length="66" mass="7365">MIPQAQSYDRGKLGKDGRTFCTYMLNLVHLQPGQAAFLSANEPHAYLSGGEPEPLLFIERIICVRT</sequence>
<dbReference type="EMBL" id="MU167287">
    <property type="protein sequence ID" value="KAG0144896.1"/>
    <property type="molecule type" value="Genomic_DNA"/>
</dbReference>
<gene>
    <name evidence="1" type="ORF">CROQUDRAFT_659462</name>
</gene>
<comment type="caution">
    <text evidence="1">The sequence shown here is derived from an EMBL/GenBank/DDBJ whole genome shotgun (WGS) entry which is preliminary data.</text>
</comment>
<accession>A0A9P6NDS8</accession>
<evidence type="ECO:0000313" key="1">
    <source>
        <dbReference type="EMBL" id="KAG0144896.1"/>
    </source>
</evidence>
<dbReference type="Proteomes" id="UP000886653">
    <property type="component" value="Unassembled WGS sequence"/>
</dbReference>
<dbReference type="SUPFAM" id="SSF51182">
    <property type="entry name" value="RmlC-like cupins"/>
    <property type="match status" value="1"/>
</dbReference>